<accession>A0ABU1FU58</accession>
<evidence type="ECO:0000256" key="4">
    <source>
        <dbReference type="ARBA" id="ARBA00023136"/>
    </source>
</evidence>
<evidence type="ECO:0000313" key="8">
    <source>
        <dbReference type="Proteomes" id="UP001260872"/>
    </source>
</evidence>
<dbReference type="EMBL" id="JAVKGT010000020">
    <property type="protein sequence ID" value="MDR5712205.1"/>
    <property type="molecule type" value="Genomic_DNA"/>
</dbReference>
<evidence type="ECO:0000256" key="5">
    <source>
        <dbReference type="SAM" id="Phobius"/>
    </source>
</evidence>
<comment type="caution">
    <text evidence="7">The sequence shown here is derived from an EMBL/GenBank/DDBJ whole genome shotgun (WGS) entry which is preliminary data.</text>
</comment>
<evidence type="ECO:0000256" key="1">
    <source>
        <dbReference type="ARBA" id="ARBA00004141"/>
    </source>
</evidence>
<proteinExistence type="predicted"/>
<evidence type="ECO:0000256" key="3">
    <source>
        <dbReference type="ARBA" id="ARBA00022989"/>
    </source>
</evidence>
<dbReference type="InterPro" id="IPR049453">
    <property type="entry name" value="Memb_transporter_dom"/>
</dbReference>
<sequence>MTSKRFGYARHLLRSGTRFTMNRSRAGFVRARRSVIPALQMTAAGVGAYLLAENLLGHDAPIFAAVAALIAMGFAKEPRLRKVLEVAIGCTFGVLIGDMLVHVFGQGWSVAVVVLFLSIMLARFLDSGPTFAMQMGLQALLVVLLPAPTDSPLGPFTRSADAVVGGATALAIALLTPKDPRMEPLREIRGVTDELTRALRETASAVRSSDSREAWHALIRSRGIQPKINDVTSALAAARELTRYSPAHRRHRSYMRRLERTADKLDLAVRSLRVMVRRAVSTIDHATLSDEGMQSLAHLLDELADASMLLSRAVRETGPGFDRGMNAAQKSLAAAAAQLHPRRLNIDDLEGETLVLLLRTMVVDLLEATGLDHDDADTQLPDLS</sequence>
<name>A0ABU1FU58_9MICC</name>
<feature type="transmembrane region" description="Helical" evidence="5">
    <location>
        <begin position="107"/>
        <end position="124"/>
    </location>
</feature>
<reference evidence="8" key="1">
    <citation type="submission" date="2023-07" db="EMBL/GenBank/DDBJ databases">
        <title>Description of three actinobacteria isolated from air of manufacturing shop in a pharmaceutical factory.</title>
        <authorList>
            <person name="Zhang D.-F."/>
        </authorList>
    </citation>
    <scope>NUCLEOTIDE SEQUENCE [LARGE SCALE GENOMIC DNA]</scope>
    <source>
        <strain evidence="8">CCTCC AB 207010</strain>
    </source>
</reference>
<keyword evidence="8" id="KW-1185">Reference proteome</keyword>
<evidence type="ECO:0000313" key="7">
    <source>
        <dbReference type="EMBL" id="MDR5712205.1"/>
    </source>
</evidence>
<feature type="domain" description="Integral membrane bound transporter" evidence="6">
    <location>
        <begin position="49"/>
        <end position="172"/>
    </location>
</feature>
<keyword evidence="3 5" id="KW-1133">Transmembrane helix</keyword>
<protein>
    <submittedName>
        <fullName evidence="7">FUSC family protein</fullName>
    </submittedName>
</protein>
<organism evidence="7 8">
    <name type="scientific">Nesterenkonia flava</name>
    <dbReference type="NCBI Taxonomy" id="469799"/>
    <lineage>
        <taxon>Bacteria</taxon>
        <taxon>Bacillati</taxon>
        <taxon>Actinomycetota</taxon>
        <taxon>Actinomycetes</taxon>
        <taxon>Micrococcales</taxon>
        <taxon>Micrococcaceae</taxon>
        <taxon>Nesterenkonia</taxon>
    </lineage>
</organism>
<comment type="subcellular location">
    <subcellularLocation>
        <location evidence="1">Membrane</location>
        <topology evidence="1">Multi-pass membrane protein</topology>
    </subcellularLocation>
</comment>
<keyword evidence="2 5" id="KW-0812">Transmembrane</keyword>
<keyword evidence="4 5" id="KW-0472">Membrane</keyword>
<dbReference type="Pfam" id="PF13515">
    <property type="entry name" value="FUSC_2"/>
    <property type="match status" value="1"/>
</dbReference>
<evidence type="ECO:0000259" key="6">
    <source>
        <dbReference type="Pfam" id="PF13515"/>
    </source>
</evidence>
<dbReference type="RefSeq" id="WP_310537585.1">
    <property type="nucleotide sequence ID" value="NZ_BAAAOC010000006.1"/>
</dbReference>
<evidence type="ECO:0000256" key="2">
    <source>
        <dbReference type="ARBA" id="ARBA00022692"/>
    </source>
</evidence>
<dbReference type="Proteomes" id="UP001260872">
    <property type="component" value="Unassembled WGS sequence"/>
</dbReference>
<gene>
    <name evidence="7" type="ORF">RH857_08680</name>
</gene>